<name>A0AAD9UJI2_RIDPI</name>
<evidence type="ECO:0000256" key="5">
    <source>
        <dbReference type="SAM" id="MobiDB-lite"/>
    </source>
</evidence>
<organism evidence="8 9">
    <name type="scientific">Ridgeia piscesae</name>
    <name type="common">Tubeworm</name>
    <dbReference type="NCBI Taxonomy" id="27915"/>
    <lineage>
        <taxon>Eukaryota</taxon>
        <taxon>Metazoa</taxon>
        <taxon>Spiralia</taxon>
        <taxon>Lophotrochozoa</taxon>
        <taxon>Annelida</taxon>
        <taxon>Polychaeta</taxon>
        <taxon>Sedentaria</taxon>
        <taxon>Canalipalpata</taxon>
        <taxon>Sabellida</taxon>
        <taxon>Siboglinidae</taxon>
        <taxon>Ridgeia</taxon>
    </lineage>
</organism>
<dbReference type="Pfam" id="PF00881">
    <property type="entry name" value="Nitroreductase"/>
    <property type="match status" value="1"/>
</dbReference>
<gene>
    <name evidence="8" type="ORF">NP493_44g11014</name>
</gene>
<dbReference type="Gene3D" id="3.40.109.10">
    <property type="entry name" value="NADH Oxidase"/>
    <property type="match status" value="1"/>
</dbReference>
<dbReference type="GO" id="GO:0006570">
    <property type="term" value="P:tyrosine metabolic process"/>
    <property type="evidence" value="ECO:0007669"/>
    <property type="project" value="TreeGrafter"/>
</dbReference>
<dbReference type="AlphaFoldDB" id="A0AAD9UJI2"/>
<dbReference type="PANTHER" id="PTHR23026:SF90">
    <property type="entry name" value="IODOTYROSINE DEIODINASE 1"/>
    <property type="match status" value="1"/>
</dbReference>
<feature type="compositionally biased region" description="Basic and acidic residues" evidence="5">
    <location>
        <begin position="60"/>
        <end position="75"/>
    </location>
</feature>
<keyword evidence="9" id="KW-1185">Reference proteome</keyword>
<comment type="similarity">
    <text evidence="1">Belongs to the nitroreductase family.</text>
</comment>
<dbReference type="Proteomes" id="UP001209878">
    <property type="component" value="Unassembled WGS sequence"/>
</dbReference>
<keyword evidence="4" id="KW-0560">Oxidoreductase</keyword>
<keyword evidence="6" id="KW-1133">Transmembrane helix</keyword>
<dbReference type="CDD" id="cd02144">
    <property type="entry name" value="iodotyrosine_dehalogenase"/>
    <property type="match status" value="1"/>
</dbReference>
<keyword evidence="3" id="KW-0288">FMN</keyword>
<keyword evidence="6" id="KW-0812">Transmembrane</keyword>
<dbReference type="InterPro" id="IPR029479">
    <property type="entry name" value="Nitroreductase"/>
</dbReference>
<evidence type="ECO:0000256" key="6">
    <source>
        <dbReference type="SAM" id="Phobius"/>
    </source>
</evidence>
<proteinExistence type="inferred from homology"/>
<dbReference type="InterPro" id="IPR050627">
    <property type="entry name" value="Nitroreductase/BluB"/>
</dbReference>
<dbReference type="GO" id="GO:0005886">
    <property type="term" value="C:plasma membrane"/>
    <property type="evidence" value="ECO:0007669"/>
    <property type="project" value="TreeGrafter"/>
</dbReference>
<comment type="caution">
    <text evidence="8">The sequence shown here is derived from an EMBL/GenBank/DDBJ whole genome shotgun (WGS) entry which is preliminary data.</text>
</comment>
<protein>
    <recommendedName>
        <fullName evidence="7">Nitroreductase domain-containing protein</fullName>
    </recommendedName>
</protein>
<reference evidence="8" key="1">
    <citation type="journal article" date="2023" name="Mol. Biol. Evol.">
        <title>Third-Generation Sequencing Reveals the Adaptive Role of the Epigenome in Three Deep-Sea Polychaetes.</title>
        <authorList>
            <person name="Perez M."/>
            <person name="Aroh O."/>
            <person name="Sun Y."/>
            <person name="Lan Y."/>
            <person name="Juniper S.K."/>
            <person name="Young C.R."/>
            <person name="Angers B."/>
            <person name="Qian P.Y."/>
        </authorList>
    </citation>
    <scope>NUCLEOTIDE SEQUENCE</scope>
    <source>
        <strain evidence="8">R07B-5</strain>
    </source>
</reference>
<dbReference type="PANTHER" id="PTHR23026">
    <property type="entry name" value="NADPH NITROREDUCTASE"/>
    <property type="match status" value="1"/>
</dbReference>
<evidence type="ECO:0000256" key="2">
    <source>
        <dbReference type="ARBA" id="ARBA00022630"/>
    </source>
</evidence>
<dbReference type="EMBL" id="JAODUO010000044">
    <property type="protein sequence ID" value="KAK2191858.1"/>
    <property type="molecule type" value="Genomic_DNA"/>
</dbReference>
<dbReference type="GO" id="GO:0140616">
    <property type="term" value="F:iodotyrosine deiodinase activity"/>
    <property type="evidence" value="ECO:0007669"/>
    <property type="project" value="UniProtKB-ARBA"/>
</dbReference>
<evidence type="ECO:0000313" key="8">
    <source>
        <dbReference type="EMBL" id="KAK2191858.1"/>
    </source>
</evidence>
<sequence>MDGIESTLRLYAPFLVSYGAVIVPTAAVCFLLAYLLNRRAKSGTFYVERTTDDAQDDDDNSHPSSHEYDDDAEHIPYRADVYPQEEMIARSEAFHMMMQKRRTVRFFTDRPIPRTIIENVLYAAGASPSGANSQPWTYVVVSNPATKAEIRDIIEAEERINYERRMGDAWVKELRILKTSWRKPHLETAPYVIVVLRQLYGVRSDGSRKNYYYTDISVAISVGILLAGLQNVGLVTTTTTPLNAGPALRKLLQRPANERVMLLLPVGYAAEDATVPPLRRKSLDEQFLWV</sequence>
<evidence type="ECO:0000256" key="1">
    <source>
        <dbReference type="ARBA" id="ARBA00007118"/>
    </source>
</evidence>
<feature type="transmembrane region" description="Helical" evidence="6">
    <location>
        <begin position="15"/>
        <end position="36"/>
    </location>
</feature>
<evidence type="ECO:0000256" key="4">
    <source>
        <dbReference type="ARBA" id="ARBA00023002"/>
    </source>
</evidence>
<dbReference type="SUPFAM" id="SSF55469">
    <property type="entry name" value="FMN-dependent nitroreductase-like"/>
    <property type="match status" value="1"/>
</dbReference>
<evidence type="ECO:0000259" key="7">
    <source>
        <dbReference type="Pfam" id="PF00881"/>
    </source>
</evidence>
<feature type="domain" description="Nitroreductase" evidence="7">
    <location>
        <begin position="99"/>
        <end position="268"/>
    </location>
</feature>
<accession>A0AAD9UJI2</accession>
<evidence type="ECO:0000256" key="3">
    <source>
        <dbReference type="ARBA" id="ARBA00022643"/>
    </source>
</evidence>
<keyword evidence="6" id="KW-0472">Membrane</keyword>
<keyword evidence="2" id="KW-0285">Flavoprotein</keyword>
<evidence type="ECO:0000313" key="9">
    <source>
        <dbReference type="Proteomes" id="UP001209878"/>
    </source>
</evidence>
<feature type="region of interest" description="Disordered" evidence="5">
    <location>
        <begin position="51"/>
        <end position="75"/>
    </location>
</feature>
<dbReference type="InterPro" id="IPR000415">
    <property type="entry name" value="Nitroreductase-like"/>
</dbReference>